<dbReference type="GO" id="GO:0031175">
    <property type="term" value="P:neuron projection development"/>
    <property type="evidence" value="ECO:0007669"/>
    <property type="project" value="TreeGrafter"/>
</dbReference>
<evidence type="ECO:0000313" key="3">
    <source>
        <dbReference type="EMBL" id="CAI5440955.1"/>
    </source>
</evidence>
<dbReference type="InterPro" id="IPR001614">
    <property type="entry name" value="Myelin_PLP"/>
</dbReference>
<dbReference type="GO" id="GO:0005886">
    <property type="term" value="C:plasma membrane"/>
    <property type="evidence" value="ECO:0007669"/>
    <property type="project" value="TreeGrafter"/>
</dbReference>
<reference evidence="3" key="1">
    <citation type="submission" date="2022-11" db="EMBL/GenBank/DDBJ databases">
        <authorList>
            <person name="Kikuchi T."/>
        </authorList>
    </citation>
    <scope>NUCLEOTIDE SEQUENCE</scope>
    <source>
        <strain evidence="3">PS1010</strain>
    </source>
</reference>
<dbReference type="AlphaFoldDB" id="A0A9P1IA34"/>
<evidence type="ECO:0000313" key="4">
    <source>
        <dbReference type="Proteomes" id="UP001152747"/>
    </source>
</evidence>
<dbReference type="Proteomes" id="UP001152747">
    <property type="component" value="Unassembled WGS sequence"/>
</dbReference>
<proteinExistence type="predicted"/>
<evidence type="ECO:0000256" key="2">
    <source>
        <dbReference type="SAM" id="Phobius"/>
    </source>
</evidence>
<sequence length="472" mass="54436">MNRIRKVKKDRLKVPKGFDFMEIPEKIPEFRQFFEKILDFEKEAEYNVDFVFRFTPFSRQHLKNPPAKKIERFDKARTSILKIGEISDRSKRLKMYTVFLSVEAAIFEKRDFKKIPPFCFRTATLLILHTISASRLTSKTNNTNSFIPPSFHIFLRFFGAKIGGHREIRVVRGGDAAVPRRAIREEESCFHRLPFGSLIGALLCILGVILFAIMLSWAFNATAEQVRRTLRNDNWPWLDKVQIFFIVIAALMGMFSLFFLIIGFTATGATRTTVYNNNDSQCGGKFACVLAMFFDLILLVAWLFIIAIVSMLSIFYFFFDRLCWLLPAYTEADCIDLHVFWPLVASFSNSNLRLCGGDVQQFCALSSTAFTWYVIGWVGCVLVIIGLLLFFGIHASNYAHIGNAHRYIELDQLRIIDYPPPPAPSQNSRSHRTQDFYASEKRSNTSSRFAEAMSDSVSQFDYRRDKRPKPVY</sequence>
<feature type="transmembrane region" description="Helical" evidence="2">
    <location>
        <begin position="198"/>
        <end position="221"/>
    </location>
</feature>
<feature type="transmembrane region" description="Helical" evidence="2">
    <location>
        <begin position="370"/>
        <end position="391"/>
    </location>
</feature>
<dbReference type="PANTHER" id="PTHR11683">
    <property type="entry name" value="MYELIN PROTEOLIPID"/>
    <property type="match status" value="1"/>
</dbReference>
<feature type="transmembrane region" description="Helical" evidence="2">
    <location>
        <begin position="241"/>
        <end position="265"/>
    </location>
</feature>
<protein>
    <submittedName>
        <fullName evidence="3">Uncharacterized protein</fullName>
    </submittedName>
</protein>
<keyword evidence="2" id="KW-0812">Transmembrane</keyword>
<feature type="transmembrane region" description="Helical" evidence="2">
    <location>
        <begin position="286"/>
        <end position="319"/>
    </location>
</feature>
<dbReference type="Pfam" id="PF01275">
    <property type="entry name" value="Myelin_PLP"/>
    <property type="match status" value="1"/>
</dbReference>
<name>A0A9P1IA34_9PELO</name>
<gene>
    <name evidence="3" type="ORF">CAMP_LOCUS3592</name>
</gene>
<dbReference type="EMBL" id="CANHGI010000002">
    <property type="protein sequence ID" value="CAI5440955.1"/>
    <property type="molecule type" value="Genomic_DNA"/>
</dbReference>
<dbReference type="OrthoDB" id="9993736at2759"/>
<dbReference type="PANTHER" id="PTHR11683:SF12">
    <property type="entry name" value="M6, ISOFORM F"/>
    <property type="match status" value="1"/>
</dbReference>
<keyword evidence="2" id="KW-1133">Transmembrane helix</keyword>
<feature type="region of interest" description="Disordered" evidence="1">
    <location>
        <begin position="421"/>
        <end position="472"/>
    </location>
</feature>
<feature type="compositionally biased region" description="Basic and acidic residues" evidence="1">
    <location>
        <begin position="432"/>
        <end position="443"/>
    </location>
</feature>
<keyword evidence="4" id="KW-1185">Reference proteome</keyword>
<keyword evidence="2" id="KW-0472">Membrane</keyword>
<organism evidence="3 4">
    <name type="scientific">Caenorhabditis angaria</name>
    <dbReference type="NCBI Taxonomy" id="860376"/>
    <lineage>
        <taxon>Eukaryota</taxon>
        <taxon>Metazoa</taxon>
        <taxon>Ecdysozoa</taxon>
        <taxon>Nematoda</taxon>
        <taxon>Chromadorea</taxon>
        <taxon>Rhabditida</taxon>
        <taxon>Rhabditina</taxon>
        <taxon>Rhabditomorpha</taxon>
        <taxon>Rhabditoidea</taxon>
        <taxon>Rhabditidae</taxon>
        <taxon>Peloderinae</taxon>
        <taxon>Caenorhabditis</taxon>
    </lineage>
</organism>
<comment type="caution">
    <text evidence="3">The sequence shown here is derived from an EMBL/GenBank/DDBJ whole genome shotgun (WGS) entry which is preliminary data.</text>
</comment>
<accession>A0A9P1IA34</accession>
<evidence type="ECO:0000256" key="1">
    <source>
        <dbReference type="SAM" id="MobiDB-lite"/>
    </source>
</evidence>